<gene>
    <name evidence="11" type="primary">galK</name>
    <name evidence="16" type="ORF">IRJ18_06805</name>
</gene>
<dbReference type="InterPro" id="IPR006206">
    <property type="entry name" value="Mevalonate/galactokinase"/>
</dbReference>
<dbReference type="PANTHER" id="PTHR10457">
    <property type="entry name" value="MEVALONATE KINASE/GALACTOKINASE"/>
    <property type="match status" value="1"/>
</dbReference>
<dbReference type="InterPro" id="IPR036554">
    <property type="entry name" value="GHMP_kinase_C_sf"/>
</dbReference>
<dbReference type="Pfam" id="PF08544">
    <property type="entry name" value="GHMP_kinases_C"/>
    <property type="match status" value="1"/>
</dbReference>
<keyword evidence="6 11" id="KW-0418">Kinase</keyword>
<comment type="function">
    <text evidence="11">Catalyzes the transfer of the gamma-phosphate of ATP to D-galactose to form alpha-D-galactose-1-phosphate (Gal-1-P).</text>
</comment>
<comment type="similarity">
    <text evidence="1 11">Belongs to the GHMP kinase family. GalK subfamily.</text>
</comment>
<evidence type="ECO:0000256" key="9">
    <source>
        <dbReference type="ARBA" id="ARBA00023144"/>
    </source>
</evidence>
<dbReference type="Gene3D" id="3.30.230.10">
    <property type="match status" value="1"/>
</dbReference>
<dbReference type="GO" id="GO:0004335">
    <property type="term" value="F:galactokinase activity"/>
    <property type="evidence" value="ECO:0007669"/>
    <property type="project" value="UniProtKB-EC"/>
</dbReference>
<evidence type="ECO:0000313" key="16">
    <source>
        <dbReference type="EMBL" id="MBE9666065.1"/>
    </source>
</evidence>
<dbReference type="EC" id="2.7.1.6" evidence="11 12"/>
<keyword evidence="4 11" id="KW-0479">Metal-binding</keyword>
<name>A0ABR9XFU4_9SPHI</name>
<dbReference type="Pfam" id="PF00288">
    <property type="entry name" value="GHMP_kinases_N"/>
    <property type="match status" value="1"/>
</dbReference>
<comment type="pathway">
    <text evidence="11">Carbohydrate metabolism; galactose metabolism.</text>
</comment>
<dbReference type="InterPro" id="IPR020568">
    <property type="entry name" value="Ribosomal_Su5_D2-typ_SF"/>
</dbReference>
<dbReference type="NCBIfam" id="TIGR00131">
    <property type="entry name" value="gal_kin"/>
    <property type="match status" value="1"/>
</dbReference>
<comment type="caution">
    <text evidence="16">The sequence shown here is derived from an EMBL/GenBank/DDBJ whole genome shotgun (WGS) entry which is preliminary data.</text>
</comment>
<evidence type="ECO:0000256" key="7">
    <source>
        <dbReference type="ARBA" id="ARBA00022840"/>
    </source>
</evidence>
<dbReference type="InterPro" id="IPR022963">
    <property type="entry name" value="Galactokinase_bac"/>
</dbReference>
<dbReference type="PROSITE" id="PS00627">
    <property type="entry name" value="GHMP_KINASES_ATP"/>
    <property type="match status" value="1"/>
</dbReference>
<dbReference type="InterPro" id="IPR014721">
    <property type="entry name" value="Ribsml_uS5_D2-typ_fold_subgr"/>
</dbReference>
<evidence type="ECO:0000256" key="6">
    <source>
        <dbReference type="ARBA" id="ARBA00022777"/>
    </source>
</evidence>
<feature type="binding site" evidence="11">
    <location>
        <begin position="35"/>
        <end position="38"/>
    </location>
    <ligand>
        <name>substrate</name>
    </ligand>
</feature>
<feature type="domain" description="GHMP kinase N-terminal" evidence="13">
    <location>
        <begin position="93"/>
        <end position="180"/>
    </location>
</feature>
<dbReference type="InterPro" id="IPR013750">
    <property type="entry name" value="GHMP_kinase_C_dom"/>
</dbReference>
<dbReference type="Proteomes" id="UP000632774">
    <property type="component" value="Unassembled WGS sequence"/>
</dbReference>
<evidence type="ECO:0000256" key="12">
    <source>
        <dbReference type="NCBIfam" id="TIGR00131"/>
    </source>
</evidence>
<evidence type="ECO:0000256" key="5">
    <source>
        <dbReference type="ARBA" id="ARBA00022741"/>
    </source>
</evidence>
<dbReference type="InterPro" id="IPR006204">
    <property type="entry name" value="GHMP_kinase_N_dom"/>
</dbReference>
<evidence type="ECO:0000259" key="14">
    <source>
        <dbReference type="Pfam" id="PF08544"/>
    </source>
</evidence>
<dbReference type="HAMAP" id="MF_00246">
    <property type="entry name" value="Galactokinase"/>
    <property type="match status" value="1"/>
</dbReference>
<feature type="domain" description="Galactokinase N-terminal" evidence="15">
    <location>
        <begin position="11"/>
        <end position="59"/>
    </location>
</feature>
<comment type="catalytic activity">
    <reaction evidence="11">
        <text>alpha-D-galactose + ATP = alpha-D-galactose 1-phosphate + ADP + H(+)</text>
        <dbReference type="Rhea" id="RHEA:13553"/>
        <dbReference type="ChEBI" id="CHEBI:15378"/>
        <dbReference type="ChEBI" id="CHEBI:28061"/>
        <dbReference type="ChEBI" id="CHEBI:30616"/>
        <dbReference type="ChEBI" id="CHEBI:58336"/>
        <dbReference type="ChEBI" id="CHEBI:456216"/>
        <dbReference type="EC" id="2.7.1.6"/>
    </reaction>
</comment>
<dbReference type="SUPFAM" id="SSF54211">
    <property type="entry name" value="Ribosomal protein S5 domain 2-like"/>
    <property type="match status" value="1"/>
</dbReference>
<dbReference type="PRINTS" id="PR00959">
    <property type="entry name" value="MEVGALKINASE"/>
</dbReference>
<dbReference type="InterPro" id="IPR019539">
    <property type="entry name" value="GalKase_N"/>
</dbReference>
<evidence type="ECO:0000256" key="3">
    <source>
        <dbReference type="ARBA" id="ARBA00022679"/>
    </source>
</evidence>
<protein>
    <recommendedName>
        <fullName evidence="11 12">Galactokinase</fullName>
        <ecNumber evidence="11 12">2.7.1.6</ecNumber>
    </recommendedName>
    <alternativeName>
        <fullName evidence="11">Galactose kinase</fullName>
    </alternativeName>
</protein>
<evidence type="ECO:0000256" key="2">
    <source>
        <dbReference type="ARBA" id="ARBA00022490"/>
    </source>
</evidence>
<evidence type="ECO:0000256" key="4">
    <source>
        <dbReference type="ARBA" id="ARBA00022723"/>
    </source>
</evidence>
<feature type="site" description="Transition state stabilizer" evidence="11">
    <location>
        <position position="29"/>
    </location>
</feature>
<dbReference type="InterPro" id="IPR019741">
    <property type="entry name" value="Galactokinase_CS"/>
</dbReference>
<keyword evidence="9 11" id="KW-0299">Galactose metabolism</keyword>
<dbReference type="RefSeq" id="WP_194105437.1">
    <property type="nucleotide sequence ID" value="NZ_JADFFM010000001.1"/>
</dbReference>
<evidence type="ECO:0000256" key="1">
    <source>
        <dbReference type="ARBA" id="ARBA00006566"/>
    </source>
</evidence>
<feature type="binding site" evidence="11">
    <location>
        <position position="129"/>
    </location>
    <ligand>
        <name>Mg(2+)</name>
        <dbReference type="ChEBI" id="CHEBI:18420"/>
    </ligand>
</feature>
<feature type="active site" description="Proton acceptor" evidence="11">
    <location>
        <position position="173"/>
    </location>
</feature>
<accession>A0ABR9XFU4</accession>
<feature type="binding site" evidence="11">
    <location>
        <position position="223"/>
    </location>
    <ligand>
        <name>substrate</name>
    </ligand>
</feature>
<dbReference type="Gene3D" id="3.30.70.890">
    <property type="entry name" value="GHMP kinase, C-terminal domain"/>
    <property type="match status" value="1"/>
</dbReference>
<dbReference type="EMBL" id="JADFFM010000001">
    <property type="protein sequence ID" value="MBE9666065.1"/>
    <property type="molecule type" value="Genomic_DNA"/>
</dbReference>
<dbReference type="SUPFAM" id="SSF55060">
    <property type="entry name" value="GHMP Kinase, C-terminal domain"/>
    <property type="match status" value="1"/>
</dbReference>
<keyword evidence="10 11" id="KW-0119">Carbohydrate metabolism</keyword>
<keyword evidence="3 11" id="KW-0808">Transferase</keyword>
<dbReference type="InterPro" id="IPR006203">
    <property type="entry name" value="GHMP_knse_ATP-bd_CS"/>
</dbReference>
<dbReference type="PRINTS" id="PR00473">
    <property type="entry name" value="GALCTOKINASE"/>
</dbReference>
<dbReference type="InterPro" id="IPR000705">
    <property type="entry name" value="Galactokinase"/>
</dbReference>
<feature type="binding site" evidence="11">
    <location>
        <begin position="123"/>
        <end position="129"/>
    </location>
    <ligand>
        <name>ATP</name>
        <dbReference type="ChEBI" id="CHEBI:30616"/>
    </ligand>
</feature>
<sequence>MLNISEKLHAAFQKQYNKPADNAFFSPGRVNLIGEHIDYNGGLVMPCAITFGTYLLVSPNNDGVFRFKSLNFEDEYTIPLKKSYEKEGTGWHNYPIGVIHHFLKDGHQLGGLDMLYYGNIPIGSGLSSSASIEVVTCFSLNQLFNTGYTKLDMVKLSKSVENNFIGLASGIMDQFAVTFGEENKALMLNCETLDYKAVDSNLGDYVLAIINTNKLRRLAESKYNERVQECGDALKALQQQLDIKNLCDIDTPTFNQYKHLITNPIVLKRAQHVVEENDRVKLAAAALSQNNLAEFGRLMYASHDSLRKLYEVSGKELDAVVEYSKTNKNVAGARMTGAGFGGCAIALVKGAAFEQFSKELSAYYLDKIGYAPSVYSSLIGDGVGVLKDVPAHA</sequence>
<evidence type="ECO:0000256" key="10">
    <source>
        <dbReference type="ARBA" id="ARBA00023277"/>
    </source>
</evidence>
<keyword evidence="2 11" id="KW-0963">Cytoplasm</keyword>
<keyword evidence="7 11" id="KW-0067">ATP-binding</keyword>
<keyword evidence="8 11" id="KW-0460">Magnesium</keyword>
<dbReference type="PIRSF" id="PIRSF000530">
    <property type="entry name" value="Galactokinase"/>
    <property type="match status" value="1"/>
</dbReference>
<evidence type="ECO:0000259" key="13">
    <source>
        <dbReference type="Pfam" id="PF00288"/>
    </source>
</evidence>
<dbReference type="PANTHER" id="PTHR10457:SF7">
    <property type="entry name" value="GALACTOKINASE-RELATED"/>
    <property type="match status" value="1"/>
</dbReference>
<keyword evidence="5 11" id="KW-0547">Nucleotide-binding</keyword>
<dbReference type="Pfam" id="PF10509">
    <property type="entry name" value="GalKase_gal_bdg"/>
    <property type="match status" value="1"/>
</dbReference>
<evidence type="ECO:0000256" key="11">
    <source>
        <dbReference type="HAMAP-Rule" id="MF_00246"/>
    </source>
</evidence>
<evidence type="ECO:0000259" key="15">
    <source>
        <dbReference type="Pfam" id="PF10509"/>
    </source>
</evidence>
<organism evidence="16 17">
    <name type="scientific">Mucilaginibacter boryungensis</name>
    <dbReference type="NCBI Taxonomy" id="768480"/>
    <lineage>
        <taxon>Bacteria</taxon>
        <taxon>Pseudomonadati</taxon>
        <taxon>Bacteroidota</taxon>
        <taxon>Sphingobacteriia</taxon>
        <taxon>Sphingobacteriales</taxon>
        <taxon>Sphingobacteriaceae</taxon>
        <taxon>Mucilaginibacter</taxon>
    </lineage>
</organism>
<feature type="binding site" evidence="11">
    <location>
        <position position="161"/>
    </location>
    <ligand>
        <name>Mg(2+)</name>
        <dbReference type="ChEBI" id="CHEBI:18420"/>
    </ligand>
</feature>
<dbReference type="PROSITE" id="PS00106">
    <property type="entry name" value="GALACTOKINASE"/>
    <property type="match status" value="1"/>
</dbReference>
<feature type="binding site" evidence="11">
    <location>
        <position position="69"/>
    </location>
    <ligand>
        <name>ATP</name>
        <dbReference type="ChEBI" id="CHEBI:30616"/>
    </ligand>
</feature>
<feature type="domain" description="GHMP kinase C-terminal" evidence="14">
    <location>
        <begin position="284"/>
        <end position="364"/>
    </location>
</feature>
<dbReference type="NCBIfam" id="NF003705">
    <property type="entry name" value="PRK05322.1"/>
    <property type="match status" value="1"/>
</dbReference>
<proteinExistence type="inferred from homology"/>
<evidence type="ECO:0000313" key="17">
    <source>
        <dbReference type="Proteomes" id="UP000632774"/>
    </source>
</evidence>
<keyword evidence="17" id="KW-1185">Reference proteome</keyword>
<comment type="subcellular location">
    <subcellularLocation>
        <location evidence="11">Cytoplasm</location>
    </subcellularLocation>
</comment>
<reference evidence="16 17" key="1">
    <citation type="submission" date="2020-10" db="EMBL/GenBank/DDBJ databases">
        <title>Mucilaginibacter mali sp. nov., isolated from rhizosphere soil of apple orchard.</title>
        <authorList>
            <person name="Lee J.-S."/>
            <person name="Kim H.S."/>
            <person name="Kim J.-S."/>
        </authorList>
    </citation>
    <scope>NUCLEOTIDE SEQUENCE [LARGE SCALE GENOMIC DNA]</scope>
    <source>
        <strain evidence="16 17">KCTC 23157</strain>
    </source>
</reference>
<evidence type="ECO:0000256" key="8">
    <source>
        <dbReference type="ARBA" id="ARBA00022842"/>
    </source>
</evidence>